<dbReference type="OrthoDB" id="896269at2759"/>
<dbReference type="SMART" id="SM01019">
    <property type="entry name" value="B3"/>
    <property type="match status" value="1"/>
</dbReference>
<dbReference type="Proteomes" id="UP000030748">
    <property type="component" value="Unassembled WGS sequence"/>
</dbReference>
<keyword evidence="3" id="KW-0238">DNA-binding</keyword>
<keyword evidence="4" id="KW-0804">Transcription</keyword>
<dbReference type="SUPFAM" id="SSF101936">
    <property type="entry name" value="DNA-binding pseudobarrel domain"/>
    <property type="match status" value="1"/>
</dbReference>
<keyword evidence="8" id="KW-1185">Reference proteome</keyword>
<dbReference type="GO" id="GO:0003677">
    <property type="term" value="F:DNA binding"/>
    <property type="evidence" value="ECO:0007669"/>
    <property type="project" value="UniProtKB-KW"/>
</dbReference>
<comment type="subcellular location">
    <subcellularLocation>
        <location evidence="1">Nucleus</location>
    </subcellularLocation>
</comment>
<dbReference type="OMA" id="WETTYLG"/>
<keyword evidence="5" id="KW-0539">Nucleus</keyword>
<dbReference type="PANTHER" id="PTHR31391:SF64">
    <property type="entry name" value="B3 DOMAIN-CONTAINING PROTEIN OS06G0112300"/>
    <property type="match status" value="1"/>
</dbReference>
<evidence type="ECO:0000313" key="7">
    <source>
        <dbReference type="EMBL" id="EYU42270.1"/>
    </source>
</evidence>
<dbReference type="STRING" id="4155.A0A022RTK1"/>
<evidence type="ECO:0000313" key="8">
    <source>
        <dbReference type="Proteomes" id="UP000030748"/>
    </source>
</evidence>
<feature type="domain" description="TF-B3" evidence="6">
    <location>
        <begin position="58"/>
        <end position="153"/>
    </location>
</feature>
<evidence type="ECO:0000256" key="3">
    <source>
        <dbReference type="ARBA" id="ARBA00023125"/>
    </source>
</evidence>
<dbReference type="GO" id="GO:0005634">
    <property type="term" value="C:nucleus"/>
    <property type="evidence" value="ECO:0007669"/>
    <property type="project" value="UniProtKB-SubCell"/>
</dbReference>
<evidence type="ECO:0000256" key="2">
    <source>
        <dbReference type="ARBA" id="ARBA00023015"/>
    </source>
</evidence>
<dbReference type="PhylomeDB" id="A0A022RTK1"/>
<dbReference type="InterPro" id="IPR015300">
    <property type="entry name" value="DNA-bd_pseudobarrel_sf"/>
</dbReference>
<organism evidence="7 8">
    <name type="scientific">Erythranthe guttata</name>
    <name type="common">Yellow monkey flower</name>
    <name type="synonym">Mimulus guttatus</name>
    <dbReference type="NCBI Taxonomy" id="4155"/>
    <lineage>
        <taxon>Eukaryota</taxon>
        <taxon>Viridiplantae</taxon>
        <taxon>Streptophyta</taxon>
        <taxon>Embryophyta</taxon>
        <taxon>Tracheophyta</taxon>
        <taxon>Spermatophyta</taxon>
        <taxon>Magnoliopsida</taxon>
        <taxon>eudicotyledons</taxon>
        <taxon>Gunneridae</taxon>
        <taxon>Pentapetalae</taxon>
        <taxon>asterids</taxon>
        <taxon>lamiids</taxon>
        <taxon>Lamiales</taxon>
        <taxon>Phrymaceae</taxon>
        <taxon>Erythranthe</taxon>
    </lineage>
</organism>
<dbReference type="Pfam" id="PF02362">
    <property type="entry name" value="B3"/>
    <property type="match status" value="1"/>
</dbReference>
<dbReference type="KEGG" id="egt:105952376"/>
<evidence type="ECO:0000256" key="4">
    <source>
        <dbReference type="ARBA" id="ARBA00023163"/>
    </source>
</evidence>
<gene>
    <name evidence="7" type="ORF">MIMGU_mgv1a014840mg</name>
</gene>
<reference evidence="7 8" key="1">
    <citation type="journal article" date="2013" name="Proc. Natl. Acad. Sci. U.S.A.">
        <title>Fine-scale variation in meiotic recombination in Mimulus inferred from population shotgun sequencing.</title>
        <authorList>
            <person name="Hellsten U."/>
            <person name="Wright K.M."/>
            <person name="Jenkins J."/>
            <person name="Shu S."/>
            <person name="Yuan Y."/>
            <person name="Wessler S.R."/>
            <person name="Schmutz J."/>
            <person name="Willis J.H."/>
            <person name="Rokhsar D.S."/>
        </authorList>
    </citation>
    <scope>NUCLEOTIDE SEQUENCE [LARGE SCALE GENOMIC DNA]</scope>
    <source>
        <strain evidence="8">cv. DUN x IM62</strain>
    </source>
</reference>
<name>A0A022RTK1_ERYGU</name>
<dbReference type="EMBL" id="KI630297">
    <property type="protein sequence ID" value="EYU42270.1"/>
    <property type="molecule type" value="Genomic_DNA"/>
</dbReference>
<dbReference type="InterPro" id="IPR003340">
    <property type="entry name" value="B3_DNA-bd"/>
</dbReference>
<proteinExistence type="predicted"/>
<evidence type="ECO:0000256" key="1">
    <source>
        <dbReference type="ARBA" id="ARBA00004123"/>
    </source>
</evidence>
<dbReference type="PROSITE" id="PS50863">
    <property type="entry name" value="B3"/>
    <property type="match status" value="1"/>
</dbReference>
<evidence type="ECO:0000259" key="6">
    <source>
        <dbReference type="PROSITE" id="PS50863"/>
    </source>
</evidence>
<sequence>MVTPSKRVAQLAAVKMEACTTENAPENEEIRHTRFGSNSEPAKLDEDEIRYLSGKPYFDLVLSKSHISHTFGLLFPASMIRELPRATIPAVLKNGGKIWNMSYCGGGVRPKLDSGWKTFVADNNLKIGDGCVFELMESTGTNLVFKVMIVRGDIPTELQELIDSRGKSGDTPIVLD</sequence>
<keyword evidence="2" id="KW-0805">Transcription regulation</keyword>
<dbReference type="eggNOG" id="ENOG502S4NC">
    <property type="taxonomic scope" value="Eukaryota"/>
</dbReference>
<protein>
    <recommendedName>
        <fullName evidence="6">TF-B3 domain-containing protein</fullName>
    </recommendedName>
</protein>
<accession>A0A022RTK1</accession>
<dbReference type="CDD" id="cd10017">
    <property type="entry name" value="B3_DNA"/>
    <property type="match status" value="1"/>
</dbReference>
<dbReference type="AlphaFoldDB" id="A0A022RTK1"/>
<evidence type="ECO:0000256" key="5">
    <source>
        <dbReference type="ARBA" id="ARBA00023242"/>
    </source>
</evidence>
<dbReference type="PANTHER" id="PTHR31391">
    <property type="entry name" value="B3 DOMAIN-CONTAINING PROTEIN OS11G0197600-RELATED"/>
    <property type="match status" value="1"/>
</dbReference>
<dbReference type="InterPro" id="IPR044837">
    <property type="entry name" value="REM16-like"/>
</dbReference>
<dbReference type="Gene3D" id="2.40.330.10">
    <property type="entry name" value="DNA-binding pseudobarrel domain"/>
    <property type="match status" value="1"/>
</dbReference>